<protein>
    <submittedName>
        <fullName evidence="4">CRISPR-associated protein Cmr1</fullName>
    </submittedName>
</protein>
<name>A0A0U9HRS4_9BACT</name>
<keyword evidence="5" id="KW-1185">Reference proteome</keyword>
<dbReference type="Proteomes" id="UP000054976">
    <property type="component" value="Unassembled WGS sequence"/>
</dbReference>
<dbReference type="EMBL" id="BCNO01000002">
    <property type="protein sequence ID" value="GAQ95524.1"/>
    <property type="molecule type" value="Genomic_DNA"/>
</dbReference>
<dbReference type="RefSeq" id="WP_059176954.1">
    <property type="nucleotide sequence ID" value="NZ_BCNO01000002.1"/>
</dbReference>
<organism evidence="4 5">
    <name type="scientific">Thermodesulfovibrio aggregans</name>
    <dbReference type="NCBI Taxonomy" id="86166"/>
    <lineage>
        <taxon>Bacteria</taxon>
        <taxon>Pseudomonadati</taxon>
        <taxon>Nitrospirota</taxon>
        <taxon>Thermodesulfovibrionia</taxon>
        <taxon>Thermodesulfovibrionales</taxon>
        <taxon>Thermodesulfovibrionaceae</taxon>
        <taxon>Thermodesulfovibrio</taxon>
    </lineage>
</organism>
<sequence length="364" mass="42564">MNEMEVKATFKTITPLWTGDTWQECKEIRPSSLIGSLRFWFETLMYFGGVLKEEQFNKALGRFEKEVDREKLKDFMKHNGNNLSDILTHLDTNQKIPLPSIIFGTTNWKSLIVLEEIKHLEDYCFGNRLNLHSRICFSKSDLQIKVDNDCPKKSNKNFSVFYLSQPYFFGKFEVIFKVSEEILDSIFYPLLTFMDKYGYWGGKWSIGYGRLRVEKIEIKNENTTGYEENKEWQKKEFNLAHFGLFTFKLENGENPLIKRVINFNELLNQEKIVKILDSCARNNDLKEVIEELIKQKSQERKNITDQKDRHYKFGKTGRIEGEDLPQGSKILPFIEEDNGQYKGGFLSITGLLNLENSSQGDKNG</sequence>
<dbReference type="STRING" id="86166.TAGGR_2419"/>
<dbReference type="OrthoDB" id="9806750at2"/>
<evidence type="ECO:0000256" key="1">
    <source>
        <dbReference type="ARBA" id="ARBA00023118"/>
    </source>
</evidence>
<dbReference type="GO" id="GO:0051607">
    <property type="term" value="P:defense response to virus"/>
    <property type="evidence" value="ECO:0007669"/>
    <property type="project" value="UniProtKB-KW"/>
</dbReference>
<dbReference type="AlphaFoldDB" id="A0A0U9HRS4"/>
<evidence type="ECO:0000313" key="5">
    <source>
        <dbReference type="Proteomes" id="UP000054976"/>
    </source>
</evidence>
<feature type="coiled-coil region" evidence="2">
    <location>
        <begin position="282"/>
        <end position="309"/>
    </location>
</feature>
<dbReference type="InterPro" id="IPR005537">
    <property type="entry name" value="RAMP_III_fam"/>
</dbReference>
<dbReference type="Pfam" id="PF03787">
    <property type="entry name" value="RAMPs"/>
    <property type="match status" value="1"/>
</dbReference>
<evidence type="ECO:0000256" key="2">
    <source>
        <dbReference type="SAM" id="Coils"/>
    </source>
</evidence>
<gene>
    <name evidence="4" type="ORF">TAGGR_2419</name>
</gene>
<keyword evidence="1" id="KW-0051">Antiviral defense</keyword>
<dbReference type="NCBIfam" id="TIGR01894">
    <property type="entry name" value="cas_TM1795_cmr1"/>
    <property type="match status" value="1"/>
</dbReference>
<evidence type="ECO:0000313" key="4">
    <source>
        <dbReference type="EMBL" id="GAQ95524.1"/>
    </source>
</evidence>
<reference evidence="5" key="1">
    <citation type="submission" date="2016-01" db="EMBL/GenBank/DDBJ databases">
        <title>Draft genome sequence of Thermodesulfovibrio aggregans strain TGE-P1.</title>
        <authorList>
            <person name="Sekiguchi Y."/>
            <person name="Ohashi A."/>
            <person name="Matsuura N."/>
            <person name="Tourlousse M.D."/>
        </authorList>
    </citation>
    <scope>NUCLEOTIDE SEQUENCE [LARGE SCALE GENOMIC DNA]</scope>
    <source>
        <strain evidence="5">TGE-P1</strain>
    </source>
</reference>
<comment type="caution">
    <text evidence="4">The sequence shown here is derived from an EMBL/GenBank/DDBJ whole genome shotgun (WGS) entry which is preliminary data.</text>
</comment>
<feature type="domain" description="CRISPR type III-associated protein" evidence="3">
    <location>
        <begin position="9"/>
        <end position="212"/>
    </location>
</feature>
<keyword evidence="2" id="KW-0175">Coiled coil</keyword>
<accession>A0A0U9HRS4</accession>
<dbReference type="InterPro" id="IPR007522">
    <property type="entry name" value="CRISPR-assoc_prot_TM1795"/>
</dbReference>
<evidence type="ECO:0000259" key="3">
    <source>
        <dbReference type="Pfam" id="PF03787"/>
    </source>
</evidence>
<proteinExistence type="predicted"/>